<feature type="transmembrane region" description="Helical" evidence="1">
    <location>
        <begin position="101"/>
        <end position="124"/>
    </location>
</feature>
<name>A0ABY7VK19_9GAMM</name>
<evidence type="ECO:0000313" key="3">
    <source>
        <dbReference type="Proteomes" id="UP001215231"/>
    </source>
</evidence>
<keyword evidence="1" id="KW-0812">Transmembrane</keyword>
<dbReference type="EMBL" id="CP059693">
    <property type="protein sequence ID" value="WDE13803.1"/>
    <property type="molecule type" value="Genomic_DNA"/>
</dbReference>
<feature type="transmembrane region" description="Helical" evidence="1">
    <location>
        <begin position="130"/>
        <end position="149"/>
    </location>
</feature>
<organism evidence="2 3">
    <name type="scientific">Thalassomonas haliotis</name>
    <dbReference type="NCBI Taxonomy" id="485448"/>
    <lineage>
        <taxon>Bacteria</taxon>
        <taxon>Pseudomonadati</taxon>
        <taxon>Pseudomonadota</taxon>
        <taxon>Gammaproteobacteria</taxon>
        <taxon>Alteromonadales</taxon>
        <taxon>Colwelliaceae</taxon>
        <taxon>Thalassomonas</taxon>
    </lineage>
</organism>
<accession>A0ABY7VK19</accession>
<feature type="transmembrane region" description="Helical" evidence="1">
    <location>
        <begin position="202"/>
        <end position="220"/>
    </location>
</feature>
<feature type="transmembrane region" description="Helical" evidence="1">
    <location>
        <begin position="75"/>
        <end position="94"/>
    </location>
</feature>
<keyword evidence="1" id="KW-0472">Membrane</keyword>
<keyword evidence="1" id="KW-1133">Transmembrane helix</keyword>
<sequence length="233" mass="27427">MILNLYLRKFFTPILVITFALIGVYTFGYAEYFDRWFLLGLVIWGLIKIKSRDVNMAGLLLILILVRLLDEISYLIIDFDIKAIIYLFSVVVIYKLKYDQLVLFFCAPLLTLIVLVELFWFFTGYPAPQIYFYVCLLLLSLITRHLLFMRVPLTDRLTQGGKSLPLDWKFYGLSKWSVFILAAMLAEYLVRHLTILNPLHVYQLYPIFMHVIAVTSLFYLTEDYLRTRFILAA</sequence>
<protein>
    <recommendedName>
        <fullName evidence="4">Intracellular septation protein A</fullName>
    </recommendedName>
</protein>
<evidence type="ECO:0000256" key="1">
    <source>
        <dbReference type="SAM" id="Phobius"/>
    </source>
</evidence>
<reference evidence="2 3" key="1">
    <citation type="journal article" date="2022" name="Mar. Drugs">
        <title>Bioassay-Guided Fractionation Leads to the Detection of Cholic Acid Generated by the Rare Thalassomonas sp.</title>
        <authorList>
            <person name="Pheiffer F."/>
            <person name="Schneider Y.K."/>
            <person name="Hansen E.H."/>
            <person name="Andersen J.H."/>
            <person name="Isaksson J."/>
            <person name="Busche T."/>
            <person name="R C."/>
            <person name="Kalinowski J."/>
            <person name="Zyl L.V."/>
            <person name="Trindade M."/>
        </authorList>
    </citation>
    <scope>NUCLEOTIDE SEQUENCE [LARGE SCALE GENOMIC DNA]</scope>
    <source>
        <strain evidence="2 3">A5K-61T</strain>
    </source>
</reference>
<feature type="transmembrane region" description="Helical" evidence="1">
    <location>
        <begin position="170"/>
        <end position="190"/>
    </location>
</feature>
<evidence type="ECO:0000313" key="2">
    <source>
        <dbReference type="EMBL" id="WDE13803.1"/>
    </source>
</evidence>
<proteinExistence type="predicted"/>
<keyword evidence="3" id="KW-1185">Reference proteome</keyword>
<gene>
    <name evidence="2" type="ORF">H3N35_10415</name>
</gene>
<dbReference type="RefSeq" id="WP_274054242.1">
    <property type="nucleotide sequence ID" value="NZ_CP059693.1"/>
</dbReference>
<dbReference type="Proteomes" id="UP001215231">
    <property type="component" value="Chromosome"/>
</dbReference>
<feature type="transmembrane region" description="Helical" evidence="1">
    <location>
        <begin position="12"/>
        <end position="32"/>
    </location>
</feature>
<evidence type="ECO:0008006" key="4">
    <source>
        <dbReference type="Google" id="ProtNLM"/>
    </source>
</evidence>